<gene>
    <name evidence="2" type="ORF">CCACVL1_03087</name>
</gene>
<reference evidence="2 3" key="1">
    <citation type="submission" date="2013-09" db="EMBL/GenBank/DDBJ databases">
        <title>Corchorus capsularis genome sequencing.</title>
        <authorList>
            <person name="Alam M."/>
            <person name="Haque M.S."/>
            <person name="Islam M.S."/>
            <person name="Emdad E.M."/>
            <person name="Islam M.M."/>
            <person name="Ahmed B."/>
            <person name="Halim A."/>
            <person name="Hossen Q.M.M."/>
            <person name="Hossain M.Z."/>
            <person name="Ahmed R."/>
            <person name="Khan M.M."/>
            <person name="Islam R."/>
            <person name="Rashid M.M."/>
            <person name="Khan S.A."/>
            <person name="Rahman M.S."/>
            <person name="Alam M."/>
        </authorList>
    </citation>
    <scope>NUCLEOTIDE SEQUENCE [LARGE SCALE GENOMIC DNA]</scope>
    <source>
        <strain evidence="3">cv. CVL-1</strain>
        <tissue evidence="2">Whole seedling</tissue>
    </source>
</reference>
<dbReference type="AlphaFoldDB" id="A0A1R3K336"/>
<feature type="region of interest" description="Disordered" evidence="1">
    <location>
        <begin position="1"/>
        <end position="23"/>
    </location>
</feature>
<sequence>VPAGPKWEIPQLVETEQGLTAPL</sequence>
<evidence type="ECO:0000313" key="3">
    <source>
        <dbReference type="Proteomes" id="UP000188268"/>
    </source>
</evidence>
<feature type="non-terminal residue" evidence="2">
    <location>
        <position position="1"/>
    </location>
</feature>
<organism evidence="2 3">
    <name type="scientific">Corchorus capsularis</name>
    <name type="common">Jute</name>
    <dbReference type="NCBI Taxonomy" id="210143"/>
    <lineage>
        <taxon>Eukaryota</taxon>
        <taxon>Viridiplantae</taxon>
        <taxon>Streptophyta</taxon>
        <taxon>Embryophyta</taxon>
        <taxon>Tracheophyta</taxon>
        <taxon>Spermatophyta</taxon>
        <taxon>Magnoliopsida</taxon>
        <taxon>eudicotyledons</taxon>
        <taxon>Gunneridae</taxon>
        <taxon>Pentapetalae</taxon>
        <taxon>rosids</taxon>
        <taxon>malvids</taxon>
        <taxon>Malvales</taxon>
        <taxon>Malvaceae</taxon>
        <taxon>Grewioideae</taxon>
        <taxon>Apeibeae</taxon>
        <taxon>Corchorus</taxon>
    </lineage>
</organism>
<accession>A0A1R3K336</accession>
<dbReference type="Gramene" id="OMP01494">
    <property type="protein sequence ID" value="OMP01494"/>
    <property type="gene ID" value="CCACVL1_03087"/>
</dbReference>
<comment type="caution">
    <text evidence="2">The sequence shown here is derived from an EMBL/GenBank/DDBJ whole genome shotgun (WGS) entry which is preliminary data.</text>
</comment>
<evidence type="ECO:0000313" key="2">
    <source>
        <dbReference type="EMBL" id="OMP01494.1"/>
    </source>
</evidence>
<keyword evidence="3" id="KW-1185">Reference proteome</keyword>
<dbReference type="EMBL" id="AWWV01006412">
    <property type="protein sequence ID" value="OMP01494.1"/>
    <property type="molecule type" value="Genomic_DNA"/>
</dbReference>
<evidence type="ECO:0000256" key="1">
    <source>
        <dbReference type="SAM" id="MobiDB-lite"/>
    </source>
</evidence>
<name>A0A1R3K336_COCAP</name>
<proteinExistence type="predicted"/>
<protein>
    <submittedName>
        <fullName evidence="2">Uncharacterized protein</fullName>
    </submittedName>
</protein>
<dbReference type="Proteomes" id="UP000188268">
    <property type="component" value="Unassembled WGS sequence"/>
</dbReference>